<proteinExistence type="predicted"/>
<comment type="caution">
    <text evidence="2">The sequence shown here is derived from an EMBL/GenBank/DDBJ whole genome shotgun (WGS) entry which is preliminary data.</text>
</comment>
<reference evidence="2" key="1">
    <citation type="submission" date="2018-05" db="EMBL/GenBank/DDBJ databases">
        <title>Draft genome of Mucuna pruriens seed.</title>
        <authorList>
            <person name="Nnadi N.E."/>
            <person name="Vos R."/>
            <person name="Hasami M.H."/>
            <person name="Devisetty U.K."/>
            <person name="Aguiy J.C."/>
        </authorList>
    </citation>
    <scope>NUCLEOTIDE SEQUENCE [LARGE SCALE GENOMIC DNA]</scope>
    <source>
        <strain evidence="2">JCA_2017</strain>
    </source>
</reference>
<keyword evidence="3" id="KW-1185">Reference proteome</keyword>
<evidence type="ECO:0000259" key="1">
    <source>
        <dbReference type="PROSITE" id="PS50994"/>
    </source>
</evidence>
<feature type="domain" description="Integrase catalytic" evidence="1">
    <location>
        <begin position="76"/>
        <end position="159"/>
    </location>
</feature>
<accession>A0A371FFN2</accession>
<dbReference type="AlphaFoldDB" id="A0A371FFN2"/>
<feature type="non-terminal residue" evidence="2">
    <location>
        <position position="1"/>
    </location>
</feature>
<dbReference type="OrthoDB" id="1713704at2759"/>
<sequence>MQSITYGIILTYGDCAMIKSRAGVFWNPRSSRFSTFVTQRRKEAITNQCGQPRKSLTVGYTSPPYSETRTNSSRFGMSKVLISDQGSHFCNHAMATLLEKYGVVYQVAIAYHPQTNSQEEVFNREIKKLLQKMANLSRNDWAASWRMLCGCIEQIIGLH</sequence>
<protein>
    <recommendedName>
        <fullName evidence="1">Integrase catalytic domain-containing protein</fullName>
    </recommendedName>
</protein>
<evidence type="ECO:0000313" key="2">
    <source>
        <dbReference type="EMBL" id="RDX77128.1"/>
    </source>
</evidence>
<organism evidence="2 3">
    <name type="scientific">Mucuna pruriens</name>
    <name type="common">Velvet bean</name>
    <name type="synonym">Dolichos pruriens</name>
    <dbReference type="NCBI Taxonomy" id="157652"/>
    <lineage>
        <taxon>Eukaryota</taxon>
        <taxon>Viridiplantae</taxon>
        <taxon>Streptophyta</taxon>
        <taxon>Embryophyta</taxon>
        <taxon>Tracheophyta</taxon>
        <taxon>Spermatophyta</taxon>
        <taxon>Magnoliopsida</taxon>
        <taxon>eudicotyledons</taxon>
        <taxon>Gunneridae</taxon>
        <taxon>Pentapetalae</taxon>
        <taxon>rosids</taxon>
        <taxon>fabids</taxon>
        <taxon>Fabales</taxon>
        <taxon>Fabaceae</taxon>
        <taxon>Papilionoideae</taxon>
        <taxon>50 kb inversion clade</taxon>
        <taxon>NPAAA clade</taxon>
        <taxon>indigoferoid/millettioid clade</taxon>
        <taxon>Phaseoleae</taxon>
        <taxon>Mucuna</taxon>
    </lineage>
</organism>
<dbReference type="InterPro" id="IPR036397">
    <property type="entry name" value="RNaseH_sf"/>
</dbReference>
<dbReference type="InterPro" id="IPR012337">
    <property type="entry name" value="RNaseH-like_sf"/>
</dbReference>
<dbReference type="GO" id="GO:0015074">
    <property type="term" value="P:DNA integration"/>
    <property type="evidence" value="ECO:0007669"/>
    <property type="project" value="InterPro"/>
</dbReference>
<dbReference type="Proteomes" id="UP000257109">
    <property type="component" value="Unassembled WGS sequence"/>
</dbReference>
<dbReference type="InterPro" id="IPR050951">
    <property type="entry name" value="Retrovirus_Pol_polyprotein"/>
</dbReference>
<dbReference type="Gene3D" id="3.30.420.10">
    <property type="entry name" value="Ribonuclease H-like superfamily/Ribonuclease H"/>
    <property type="match status" value="1"/>
</dbReference>
<dbReference type="EMBL" id="QJKJ01009275">
    <property type="protein sequence ID" value="RDX77128.1"/>
    <property type="molecule type" value="Genomic_DNA"/>
</dbReference>
<dbReference type="PANTHER" id="PTHR37984">
    <property type="entry name" value="PROTEIN CBG26694"/>
    <property type="match status" value="1"/>
</dbReference>
<gene>
    <name evidence="2" type="ORF">CR513_42791</name>
</gene>
<dbReference type="PANTHER" id="PTHR37984:SF5">
    <property type="entry name" value="PROTEIN NYNRIN-LIKE"/>
    <property type="match status" value="1"/>
</dbReference>
<name>A0A371FFN2_MUCPR</name>
<dbReference type="GO" id="GO:0003676">
    <property type="term" value="F:nucleic acid binding"/>
    <property type="evidence" value="ECO:0007669"/>
    <property type="project" value="InterPro"/>
</dbReference>
<dbReference type="SUPFAM" id="SSF53098">
    <property type="entry name" value="Ribonuclease H-like"/>
    <property type="match status" value="1"/>
</dbReference>
<evidence type="ECO:0000313" key="3">
    <source>
        <dbReference type="Proteomes" id="UP000257109"/>
    </source>
</evidence>
<dbReference type="PROSITE" id="PS50994">
    <property type="entry name" value="INTEGRASE"/>
    <property type="match status" value="1"/>
</dbReference>
<dbReference type="InterPro" id="IPR001584">
    <property type="entry name" value="Integrase_cat-core"/>
</dbReference>